<dbReference type="SUPFAM" id="SSF57667">
    <property type="entry name" value="beta-beta-alpha zinc fingers"/>
    <property type="match status" value="1"/>
</dbReference>
<dbReference type="InterPro" id="IPR008906">
    <property type="entry name" value="HATC_C_dom"/>
</dbReference>
<evidence type="ECO:0000256" key="6">
    <source>
        <dbReference type="ARBA" id="ARBA00023242"/>
    </source>
</evidence>
<dbReference type="InterPro" id="IPR053031">
    <property type="entry name" value="Cuticle_assoc_protein"/>
</dbReference>
<dbReference type="Pfam" id="PF02892">
    <property type="entry name" value="zf-BED"/>
    <property type="match status" value="1"/>
</dbReference>
<feature type="region of interest" description="Disordered" evidence="8">
    <location>
        <begin position="1"/>
        <end position="43"/>
    </location>
</feature>
<dbReference type="GO" id="GO:0005634">
    <property type="term" value="C:nucleus"/>
    <property type="evidence" value="ECO:0007669"/>
    <property type="project" value="UniProtKB-SubCell"/>
</dbReference>
<evidence type="ECO:0000313" key="11">
    <source>
        <dbReference type="Proteomes" id="UP000265566"/>
    </source>
</evidence>
<dbReference type="AlphaFoldDB" id="A0A396H3V0"/>
<evidence type="ECO:0000313" key="10">
    <source>
        <dbReference type="EMBL" id="RHN47959.1"/>
    </source>
</evidence>
<keyword evidence="6" id="KW-0539">Nucleus</keyword>
<comment type="subcellular location">
    <subcellularLocation>
        <location evidence="1">Nucleus</location>
    </subcellularLocation>
</comment>
<dbReference type="InterPro" id="IPR003656">
    <property type="entry name" value="Znf_BED"/>
</dbReference>
<proteinExistence type="predicted"/>
<dbReference type="Pfam" id="PF05699">
    <property type="entry name" value="Dimer_Tnp_hAT"/>
    <property type="match status" value="1"/>
</dbReference>
<evidence type="ECO:0000256" key="2">
    <source>
        <dbReference type="ARBA" id="ARBA00022723"/>
    </source>
</evidence>
<evidence type="ECO:0000256" key="4">
    <source>
        <dbReference type="ARBA" id="ARBA00022833"/>
    </source>
</evidence>
<dbReference type="PANTHER" id="PTHR34396">
    <property type="entry name" value="OS03G0264950 PROTEIN-RELATED"/>
    <property type="match status" value="1"/>
</dbReference>
<dbReference type="PROSITE" id="PS50808">
    <property type="entry name" value="ZF_BED"/>
    <property type="match status" value="1"/>
</dbReference>
<dbReference type="GO" id="GO:0003677">
    <property type="term" value="F:DNA binding"/>
    <property type="evidence" value="ECO:0007669"/>
    <property type="project" value="UniProtKB-KW"/>
</dbReference>
<accession>A0A396H3V0</accession>
<dbReference type="Proteomes" id="UP000265566">
    <property type="component" value="Chromosome 7"/>
</dbReference>
<dbReference type="EMBL" id="PSQE01000007">
    <property type="protein sequence ID" value="RHN47959.1"/>
    <property type="molecule type" value="Genomic_DNA"/>
</dbReference>
<dbReference type="GO" id="GO:0008270">
    <property type="term" value="F:zinc ion binding"/>
    <property type="evidence" value="ECO:0007669"/>
    <property type="project" value="UniProtKB-KW"/>
</dbReference>
<feature type="domain" description="BED-type" evidence="9">
    <location>
        <begin position="46"/>
        <end position="104"/>
    </location>
</feature>
<keyword evidence="3 7" id="KW-0863">Zinc-finger</keyword>
<keyword evidence="2" id="KW-0479">Metal-binding</keyword>
<evidence type="ECO:0000256" key="7">
    <source>
        <dbReference type="PROSITE-ProRule" id="PRU00027"/>
    </source>
</evidence>
<evidence type="ECO:0000256" key="5">
    <source>
        <dbReference type="ARBA" id="ARBA00023125"/>
    </source>
</evidence>
<comment type="caution">
    <text evidence="10">The sequence shown here is derived from an EMBL/GenBank/DDBJ whole genome shotgun (WGS) entry which is preliminary data.</text>
</comment>
<name>A0A396H3V0_MEDTR</name>
<protein>
    <submittedName>
        <fullName evidence="10">Putative transcription factor/ chromatin remodeling BED-type(Zn) family</fullName>
    </submittedName>
</protein>
<gene>
    <name evidence="10" type="ORF">MtrunA17_Chr7g0258601</name>
</gene>
<evidence type="ECO:0000259" key="9">
    <source>
        <dbReference type="PROSITE" id="PS50808"/>
    </source>
</evidence>
<evidence type="ECO:0000256" key="3">
    <source>
        <dbReference type="ARBA" id="ARBA00022771"/>
    </source>
</evidence>
<keyword evidence="4" id="KW-0862">Zinc</keyword>
<dbReference type="SUPFAM" id="SSF53098">
    <property type="entry name" value="Ribonuclease H-like"/>
    <property type="match status" value="1"/>
</dbReference>
<evidence type="ECO:0000256" key="8">
    <source>
        <dbReference type="SAM" id="MobiDB-lite"/>
    </source>
</evidence>
<keyword evidence="5" id="KW-0238">DNA-binding</keyword>
<dbReference type="PANTHER" id="PTHR34396:SF25">
    <property type="entry name" value="BOUNDARY ELEMENT ASSOCIATED FACTOR"/>
    <property type="match status" value="1"/>
</dbReference>
<dbReference type="GO" id="GO:0046983">
    <property type="term" value="F:protein dimerization activity"/>
    <property type="evidence" value="ECO:0007669"/>
    <property type="project" value="InterPro"/>
</dbReference>
<dbReference type="OrthoDB" id="1432712at2759"/>
<feature type="compositionally biased region" description="Polar residues" evidence="8">
    <location>
        <begin position="1"/>
        <end position="29"/>
    </location>
</feature>
<organism evidence="10 11">
    <name type="scientific">Medicago truncatula</name>
    <name type="common">Barrel medic</name>
    <name type="synonym">Medicago tribuloides</name>
    <dbReference type="NCBI Taxonomy" id="3880"/>
    <lineage>
        <taxon>Eukaryota</taxon>
        <taxon>Viridiplantae</taxon>
        <taxon>Streptophyta</taxon>
        <taxon>Embryophyta</taxon>
        <taxon>Tracheophyta</taxon>
        <taxon>Spermatophyta</taxon>
        <taxon>Magnoliopsida</taxon>
        <taxon>eudicotyledons</taxon>
        <taxon>Gunneridae</taxon>
        <taxon>Pentapetalae</taxon>
        <taxon>rosids</taxon>
        <taxon>fabids</taxon>
        <taxon>Fabales</taxon>
        <taxon>Fabaceae</taxon>
        <taxon>Papilionoideae</taxon>
        <taxon>50 kb inversion clade</taxon>
        <taxon>NPAAA clade</taxon>
        <taxon>Hologalegina</taxon>
        <taxon>IRL clade</taxon>
        <taxon>Trifolieae</taxon>
        <taxon>Medicago</taxon>
    </lineage>
</organism>
<dbReference type="InterPro" id="IPR012337">
    <property type="entry name" value="RNaseH-like_sf"/>
</dbReference>
<sequence>MANEEVQSPNDVSPTQQTQTALDETNVESQEPEAVREPSVSPNKRGLKSVYWRHYKRQKFDGKFKAICKYCDKKLGGETTNGTSHLKDHLSICAARNKRSPMQALLKVSEVPGKGKESFVAGTYTFNQDISRTVASESAFSTSGRDVTPQRSRLKEDTLEALMCSQNWFRTEMQGYSKIYASFECVDEDMDDDEEMSQT</sequence>
<dbReference type="InterPro" id="IPR036236">
    <property type="entry name" value="Znf_C2H2_sf"/>
</dbReference>
<evidence type="ECO:0000256" key="1">
    <source>
        <dbReference type="ARBA" id="ARBA00004123"/>
    </source>
</evidence>
<reference evidence="11" key="1">
    <citation type="journal article" date="2018" name="Nat. Plants">
        <title>Whole-genome landscape of Medicago truncatula symbiotic genes.</title>
        <authorList>
            <person name="Pecrix Y."/>
            <person name="Staton S.E."/>
            <person name="Sallet E."/>
            <person name="Lelandais-Briere C."/>
            <person name="Moreau S."/>
            <person name="Carrere S."/>
            <person name="Blein T."/>
            <person name="Jardinaud M.F."/>
            <person name="Latrasse D."/>
            <person name="Zouine M."/>
            <person name="Zahm M."/>
            <person name="Kreplak J."/>
            <person name="Mayjonade B."/>
            <person name="Satge C."/>
            <person name="Perez M."/>
            <person name="Cauet S."/>
            <person name="Marande W."/>
            <person name="Chantry-Darmon C."/>
            <person name="Lopez-Roques C."/>
            <person name="Bouchez O."/>
            <person name="Berard A."/>
            <person name="Debelle F."/>
            <person name="Munos S."/>
            <person name="Bendahmane A."/>
            <person name="Berges H."/>
            <person name="Niebel A."/>
            <person name="Buitink J."/>
            <person name="Frugier F."/>
            <person name="Benhamed M."/>
            <person name="Crespi M."/>
            <person name="Gouzy J."/>
            <person name="Gamas P."/>
        </authorList>
    </citation>
    <scope>NUCLEOTIDE SEQUENCE [LARGE SCALE GENOMIC DNA]</scope>
    <source>
        <strain evidence="11">cv. Jemalong A17</strain>
    </source>
</reference>
<dbReference type="Gramene" id="rna42618">
    <property type="protein sequence ID" value="RHN47959.1"/>
    <property type="gene ID" value="gene42618"/>
</dbReference>
<dbReference type="SMART" id="SM00614">
    <property type="entry name" value="ZnF_BED"/>
    <property type="match status" value="1"/>
</dbReference>